<evidence type="ECO:0000313" key="1">
    <source>
        <dbReference type="EMBL" id="TNN85807.1"/>
    </source>
</evidence>
<organism evidence="1 2">
    <name type="scientific">Liparis tanakae</name>
    <name type="common">Tanaka's snailfish</name>
    <dbReference type="NCBI Taxonomy" id="230148"/>
    <lineage>
        <taxon>Eukaryota</taxon>
        <taxon>Metazoa</taxon>
        <taxon>Chordata</taxon>
        <taxon>Craniata</taxon>
        <taxon>Vertebrata</taxon>
        <taxon>Euteleostomi</taxon>
        <taxon>Actinopterygii</taxon>
        <taxon>Neopterygii</taxon>
        <taxon>Teleostei</taxon>
        <taxon>Neoteleostei</taxon>
        <taxon>Acanthomorphata</taxon>
        <taxon>Eupercaria</taxon>
        <taxon>Perciformes</taxon>
        <taxon>Cottioidei</taxon>
        <taxon>Cottales</taxon>
        <taxon>Liparidae</taxon>
        <taxon>Liparis</taxon>
    </lineage>
</organism>
<keyword evidence="2" id="KW-1185">Reference proteome</keyword>
<dbReference type="AlphaFoldDB" id="A0A4Z2J703"/>
<dbReference type="EMBL" id="SRLO01000019">
    <property type="protein sequence ID" value="TNN85807.1"/>
    <property type="molecule type" value="Genomic_DNA"/>
</dbReference>
<reference evidence="1 2" key="1">
    <citation type="submission" date="2019-03" db="EMBL/GenBank/DDBJ databases">
        <title>First draft genome of Liparis tanakae, snailfish: a comprehensive survey of snailfish specific genes.</title>
        <authorList>
            <person name="Kim W."/>
            <person name="Song I."/>
            <person name="Jeong J.-H."/>
            <person name="Kim D."/>
            <person name="Kim S."/>
            <person name="Ryu S."/>
            <person name="Song J.Y."/>
            <person name="Lee S.K."/>
        </authorList>
    </citation>
    <scope>NUCLEOTIDE SEQUENCE [LARGE SCALE GENOMIC DNA]</scope>
    <source>
        <tissue evidence="1">Muscle</tissue>
    </source>
</reference>
<dbReference type="Proteomes" id="UP000314294">
    <property type="component" value="Unassembled WGS sequence"/>
</dbReference>
<evidence type="ECO:0000313" key="2">
    <source>
        <dbReference type="Proteomes" id="UP000314294"/>
    </source>
</evidence>
<name>A0A4Z2J703_9TELE</name>
<gene>
    <name evidence="1" type="ORF">EYF80_004054</name>
</gene>
<sequence length="133" mass="14592">MDQPVREEVESSLIVTCSYFTQSAHLHPVSLRAGCWVGLPHVTGATAAEVCPVLGDQAVISNLVQYQNGLRLWMAEVAADTGGSWREYERAATRSNDRTFSNVEGSRDFLSWLGHVKTGKTINRSGYPPRGGR</sequence>
<accession>A0A4Z2J703</accession>
<proteinExistence type="predicted"/>
<comment type="caution">
    <text evidence="1">The sequence shown here is derived from an EMBL/GenBank/DDBJ whole genome shotgun (WGS) entry which is preliminary data.</text>
</comment>
<protein>
    <submittedName>
        <fullName evidence="1">Uncharacterized protein</fullName>
    </submittedName>
</protein>